<sequence length="110" mass="12834">MKKIERQIEVIERLNRLIRLGKTGTPDQLSEKLEISKASLFQILGVMKQLNAPIVFDITLQSYVYEESVNFTYGFYTRKLYGEEVLEVSSYNAQSIMMQVDFKYPSLRIV</sequence>
<dbReference type="eggNOG" id="COG2378">
    <property type="taxonomic scope" value="Bacteria"/>
</dbReference>
<protein>
    <recommendedName>
        <fullName evidence="3">DNA-binding protein</fullName>
    </recommendedName>
</protein>
<organism evidence="1 2">
    <name type="scientific">Aquimarina atlantica</name>
    <dbReference type="NCBI Taxonomy" id="1317122"/>
    <lineage>
        <taxon>Bacteria</taxon>
        <taxon>Pseudomonadati</taxon>
        <taxon>Bacteroidota</taxon>
        <taxon>Flavobacteriia</taxon>
        <taxon>Flavobacteriales</taxon>
        <taxon>Flavobacteriaceae</taxon>
        <taxon>Aquimarina</taxon>
    </lineage>
</organism>
<dbReference type="EMBL" id="AQRA01000002">
    <property type="protein sequence ID" value="EZH74894.1"/>
    <property type="molecule type" value="Genomic_DNA"/>
</dbReference>
<dbReference type="OrthoDB" id="1122873at2"/>
<evidence type="ECO:0008006" key="3">
    <source>
        <dbReference type="Google" id="ProtNLM"/>
    </source>
</evidence>
<evidence type="ECO:0000313" key="2">
    <source>
        <dbReference type="Proteomes" id="UP000023541"/>
    </source>
</evidence>
<dbReference type="STRING" id="1317122.ATO12_09140"/>
<dbReference type="RefSeq" id="WP_025664488.1">
    <property type="nucleotide sequence ID" value="NZ_AQRA01000002.1"/>
</dbReference>
<name>A0A023BY58_9FLAO</name>
<gene>
    <name evidence="1" type="ORF">ATO12_09140</name>
</gene>
<accession>A0A023BY58</accession>
<reference evidence="1 2" key="1">
    <citation type="submission" date="2014-04" db="EMBL/GenBank/DDBJ databases">
        <title>Aquimarina sp. 22II-S11-z7 Genome Sequencing.</title>
        <authorList>
            <person name="Lai Q."/>
        </authorList>
    </citation>
    <scope>NUCLEOTIDE SEQUENCE [LARGE SCALE GENOMIC DNA]</scope>
    <source>
        <strain evidence="1 2">22II-S11-z7</strain>
    </source>
</reference>
<dbReference type="AlphaFoldDB" id="A0A023BY58"/>
<keyword evidence="2" id="KW-1185">Reference proteome</keyword>
<proteinExistence type="predicted"/>
<evidence type="ECO:0000313" key="1">
    <source>
        <dbReference type="EMBL" id="EZH74894.1"/>
    </source>
</evidence>
<comment type="caution">
    <text evidence="1">The sequence shown here is derived from an EMBL/GenBank/DDBJ whole genome shotgun (WGS) entry which is preliminary data.</text>
</comment>
<dbReference type="Proteomes" id="UP000023541">
    <property type="component" value="Unassembled WGS sequence"/>
</dbReference>